<sequence>MRDFDGLSSVSTTLSTRRGLLPGNGFVRSSSASPSVGNPERERDLVDTESDSQDQSPGRGLTASDLAQDGVKAIPLTRDNLRLAGMLSTHTSHIGSGRPMSQMSGTSSAWSASSAQRIEGLRAGVAQMSRRNRRKTLKSFGITKESEDERERFEMGAGLSDSHRERERERERSRSRSRSAARSNRGHN</sequence>
<feature type="compositionally biased region" description="Basic residues" evidence="1">
    <location>
        <begin position="175"/>
        <end position="188"/>
    </location>
</feature>
<evidence type="ECO:0000256" key="1">
    <source>
        <dbReference type="SAM" id="MobiDB-lite"/>
    </source>
</evidence>
<comment type="caution">
    <text evidence="2">The sequence shown here is derived from an EMBL/GenBank/DDBJ whole genome shotgun (WGS) entry which is preliminary data.</text>
</comment>
<proteinExistence type="predicted"/>
<dbReference type="EMBL" id="BDIP01001650">
    <property type="protein sequence ID" value="GIQ84856.1"/>
    <property type="molecule type" value="Genomic_DNA"/>
</dbReference>
<gene>
    <name evidence="2" type="ORF">KIPB_006430</name>
</gene>
<keyword evidence="3" id="KW-1185">Reference proteome</keyword>
<evidence type="ECO:0000313" key="2">
    <source>
        <dbReference type="EMBL" id="GIQ84856.1"/>
    </source>
</evidence>
<dbReference type="AlphaFoldDB" id="A0A9K3CX88"/>
<feature type="compositionally biased region" description="Basic and acidic residues" evidence="1">
    <location>
        <begin position="161"/>
        <end position="174"/>
    </location>
</feature>
<organism evidence="2 3">
    <name type="scientific">Kipferlia bialata</name>
    <dbReference type="NCBI Taxonomy" id="797122"/>
    <lineage>
        <taxon>Eukaryota</taxon>
        <taxon>Metamonada</taxon>
        <taxon>Carpediemonas-like organisms</taxon>
        <taxon>Kipferlia</taxon>
    </lineage>
</organism>
<feature type="region of interest" description="Disordered" evidence="1">
    <location>
        <begin position="129"/>
        <end position="188"/>
    </location>
</feature>
<reference evidence="2 3" key="1">
    <citation type="journal article" date="2018" name="PLoS ONE">
        <title>The draft genome of Kipferlia bialata reveals reductive genome evolution in fornicate parasites.</title>
        <authorList>
            <person name="Tanifuji G."/>
            <person name="Takabayashi S."/>
            <person name="Kume K."/>
            <person name="Takagi M."/>
            <person name="Nakayama T."/>
            <person name="Kamikawa R."/>
            <person name="Inagaki Y."/>
            <person name="Hashimoto T."/>
        </authorList>
    </citation>
    <scope>NUCLEOTIDE SEQUENCE [LARGE SCALE GENOMIC DNA]</scope>
    <source>
        <strain evidence="2">NY0173</strain>
    </source>
</reference>
<feature type="compositionally biased region" description="Polar residues" evidence="1">
    <location>
        <begin position="27"/>
        <end position="36"/>
    </location>
</feature>
<evidence type="ECO:0000313" key="3">
    <source>
        <dbReference type="Proteomes" id="UP000265618"/>
    </source>
</evidence>
<accession>A0A9K3CX88</accession>
<dbReference type="Proteomes" id="UP000265618">
    <property type="component" value="Unassembled WGS sequence"/>
</dbReference>
<protein>
    <submittedName>
        <fullName evidence="2">Uncharacterized protein</fullName>
    </submittedName>
</protein>
<feature type="region of interest" description="Disordered" evidence="1">
    <location>
        <begin position="1"/>
        <end position="67"/>
    </location>
</feature>
<feature type="compositionally biased region" description="Basic and acidic residues" evidence="1">
    <location>
        <begin position="144"/>
        <end position="154"/>
    </location>
</feature>
<feature type="compositionally biased region" description="Low complexity" evidence="1">
    <location>
        <begin position="1"/>
        <end position="21"/>
    </location>
</feature>
<name>A0A9K3CX88_9EUKA</name>